<accession>A0A9W6RDM5</accession>
<protein>
    <submittedName>
        <fullName evidence="3">Aldehyde dehydrogenase</fullName>
    </submittedName>
</protein>
<reference evidence="3" key="1">
    <citation type="submission" date="2023-03" db="EMBL/GenBank/DDBJ databases">
        <title>Actinoallomurus iriomotensis NBRC 103681.</title>
        <authorList>
            <person name="Ichikawa N."/>
            <person name="Sato H."/>
            <person name="Tonouchi N."/>
        </authorList>
    </citation>
    <scope>NUCLEOTIDE SEQUENCE</scope>
    <source>
        <strain evidence="3">NBRC 103681</strain>
    </source>
</reference>
<gene>
    <name evidence="3" type="ORF">Airi01_021760</name>
</gene>
<dbReference type="InterPro" id="IPR016161">
    <property type="entry name" value="Ald_DH/histidinol_DH"/>
</dbReference>
<dbReference type="Proteomes" id="UP001165135">
    <property type="component" value="Unassembled WGS sequence"/>
</dbReference>
<evidence type="ECO:0000313" key="3">
    <source>
        <dbReference type="EMBL" id="GLY73909.1"/>
    </source>
</evidence>
<dbReference type="InterPro" id="IPR016162">
    <property type="entry name" value="Ald_DH_N"/>
</dbReference>
<feature type="domain" description="Aldehyde dehydrogenase" evidence="2">
    <location>
        <begin position="20"/>
        <end position="476"/>
    </location>
</feature>
<dbReference type="SUPFAM" id="SSF53720">
    <property type="entry name" value="ALDH-like"/>
    <property type="match status" value="1"/>
</dbReference>
<keyword evidence="1" id="KW-0560">Oxidoreductase</keyword>
<dbReference type="Gene3D" id="3.40.309.10">
    <property type="entry name" value="Aldehyde Dehydrogenase, Chain A, domain 2"/>
    <property type="match status" value="1"/>
</dbReference>
<dbReference type="EMBL" id="BSTJ01000002">
    <property type="protein sequence ID" value="GLY73909.1"/>
    <property type="molecule type" value="Genomic_DNA"/>
</dbReference>
<name>A0A9W6RDM5_9ACTN</name>
<dbReference type="InterPro" id="IPR016160">
    <property type="entry name" value="Ald_DH_CS_CYS"/>
</dbReference>
<dbReference type="PANTHER" id="PTHR43353">
    <property type="entry name" value="SUCCINATE-SEMIALDEHYDE DEHYDROGENASE, MITOCHONDRIAL"/>
    <property type="match status" value="1"/>
</dbReference>
<dbReference type="InterPro" id="IPR015590">
    <property type="entry name" value="Aldehyde_DH_dom"/>
</dbReference>
<evidence type="ECO:0000259" key="2">
    <source>
        <dbReference type="Pfam" id="PF00171"/>
    </source>
</evidence>
<sequence>MSETVLLRIGGRTRPAAGEATYEAVSPVTGQGFTRIAQAGEEDVEAAVSAAAAAFEAHLQETAFTRAAWCHRIADVIESRMAELGRLLSLEHGKPLAQAEAEVMLSAQGFRLAAEEAKRLTGETIPVQDQNKLVLTTRKPRGVFAAITPFNFPVNIPVEYLGPLLACGNAVVWRPAPSTAAVAGALYDCVEAADVPPGLINLVTGTDVGPARTLVSHPKVVGVCFTGSSRTGAEIAELAAGKTQLMELGGNGPIVVLPDADLERTAAAVASSAFMNSGQSCSAAGRVIVAGSVAAELEERLVEQARREIVGSPFDPATTMGPVHSRGVADTMARHVADAGSRGARVVFGGAALPDRPTPLYWQPTVLTDVRADTAVMREETFGPIAPIHRVDDDIDAIVGVANTGVHGLSSAVFGQDLDRTLSVAGRLRVGQVTINDTSNYWELHLPFGGAPGRASGQGRLGGRHAAETVTELQSISISLTSPWR</sequence>
<dbReference type="InterPro" id="IPR016163">
    <property type="entry name" value="Ald_DH_C"/>
</dbReference>
<proteinExistence type="predicted"/>
<evidence type="ECO:0000313" key="4">
    <source>
        <dbReference type="Proteomes" id="UP001165135"/>
    </source>
</evidence>
<dbReference type="InterPro" id="IPR050740">
    <property type="entry name" value="Aldehyde_DH_Superfamily"/>
</dbReference>
<dbReference type="GO" id="GO:0016620">
    <property type="term" value="F:oxidoreductase activity, acting on the aldehyde or oxo group of donors, NAD or NADP as acceptor"/>
    <property type="evidence" value="ECO:0007669"/>
    <property type="project" value="InterPro"/>
</dbReference>
<comment type="caution">
    <text evidence="3">The sequence shown here is derived from an EMBL/GenBank/DDBJ whole genome shotgun (WGS) entry which is preliminary data.</text>
</comment>
<dbReference type="PROSITE" id="PS00070">
    <property type="entry name" value="ALDEHYDE_DEHYDR_CYS"/>
    <property type="match status" value="1"/>
</dbReference>
<evidence type="ECO:0000256" key="1">
    <source>
        <dbReference type="ARBA" id="ARBA00023002"/>
    </source>
</evidence>
<organism evidence="3 4">
    <name type="scientific">Actinoallomurus iriomotensis</name>
    <dbReference type="NCBI Taxonomy" id="478107"/>
    <lineage>
        <taxon>Bacteria</taxon>
        <taxon>Bacillati</taxon>
        <taxon>Actinomycetota</taxon>
        <taxon>Actinomycetes</taxon>
        <taxon>Streptosporangiales</taxon>
        <taxon>Thermomonosporaceae</taxon>
        <taxon>Actinoallomurus</taxon>
    </lineage>
</organism>
<dbReference type="Gene3D" id="3.40.605.10">
    <property type="entry name" value="Aldehyde Dehydrogenase, Chain A, domain 1"/>
    <property type="match status" value="1"/>
</dbReference>
<dbReference type="CDD" id="cd07078">
    <property type="entry name" value="ALDH"/>
    <property type="match status" value="1"/>
</dbReference>
<dbReference type="RefSeq" id="WP_285619520.1">
    <property type="nucleotide sequence ID" value="NZ_BSTJ01000002.1"/>
</dbReference>
<dbReference type="PANTHER" id="PTHR43353:SF5">
    <property type="entry name" value="SUCCINATE-SEMIALDEHYDE DEHYDROGENASE, MITOCHONDRIAL"/>
    <property type="match status" value="1"/>
</dbReference>
<dbReference type="AlphaFoldDB" id="A0A9W6RDM5"/>
<dbReference type="Pfam" id="PF00171">
    <property type="entry name" value="Aldedh"/>
    <property type="match status" value="1"/>
</dbReference>